<gene>
    <name evidence="1" type="ORF">A9Q02_19605</name>
</gene>
<evidence type="ECO:0000313" key="1">
    <source>
        <dbReference type="EMBL" id="PDV97050.1"/>
    </source>
</evidence>
<sequence>MSRIFGGDYWKPIMFSSDLTTEDRESQLISAYCDNLAAYLPYTGFCPVREGENDRVKYFFVFASRHPDAMLLMHDAMLKAYFKRIHEDAYEGTLFENIDWKDSLSKKGLKEAIVENVKIQPGITRKTLWINIVHRYFMKYQKSDFLLVVQQLVDSGELICPTPRKTKRLNESCELFLANE</sequence>
<protein>
    <recommendedName>
        <fullName evidence="3">Three-Cys-motif partner protein TcmP</fullName>
    </recommendedName>
</protein>
<evidence type="ECO:0008006" key="3">
    <source>
        <dbReference type="Google" id="ProtNLM"/>
    </source>
</evidence>
<comment type="caution">
    <text evidence="1">The sequence shown here is derived from an EMBL/GenBank/DDBJ whole genome shotgun (WGS) entry which is preliminary data.</text>
</comment>
<dbReference type="AlphaFoldDB" id="A0A2H3L478"/>
<organism evidence="1 2">
    <name type="scientific">Candidatus Chloroploca asiatica</name>
    <dbReference type="NCBI Taxonomy" id="1506545"/>
    <lineage>
        <taxon>Bacteria</taxon>
        <taxon>Bacillati</taxon>
        <taxon>Chloroflexota</taxon>
        <taxon>Chloroflexia</taxon>
        <taxon>Chloroflexales</taxon>
        <taxon>Chloroflexineae</taxon>
        <taxon>Oscillochloridaceae</taxon>
        <taxon>Candidatus Chloroploca</taxon>
    </lineage>
</organism>
<accession>A0A2H3L478</accession>
<keyword evidence="2" id="KW-1185">Reference proteome</keyword>
<reference evidence="1 2" key="1">
    <citation type="submission" date="2016-05" db="EMBL/GenBank/DDBJ databases">
        <authorList>
            <person name="Lavstsen T."/>
            <person name="Jespersen J.S."/>
        </authorList>
    </citation>
    <scope>NUCLEOTIDE SEQUENCE [LARGE SCALE GENOMIC DNA]</scope>
    <source>
        <strain evidence="1 2">B7-9</strain>
    </source>
</reference>
<dbReference type="Proteomes" id="UP000220922">
    <property type="component" value="Unassembled WGS sequence"/>
</dbReference>
<proteinExistence type="predicted"/>
<name>A0A2H3L478_9CHLR</name>
<evidence type="ECO:0000313" key="2">
    <source>
        <dbReference type="Proteomes" id="UP000220922"/>
    </source>
</evidence>
<dbReference type="EMBL" id="LYXE01000168">
    <property type="protein sequence ID" value="PDV97050.1"/>
    <property type="molecule type" value="Genomic_DNA"/>
</dbReference>